<keyword evidence="1" id="KW-0175">Coiled coil</keyword>
<sequence>MDQLSESTTKSLGEVELPEQLEQRLIEEQERFHHPYARVPSLLRAARAGRETLVAPHKSVDQDLQEVTARHDAIIQERVKHNHDEVEHAKQVAAAHHHQHQTGAKETGNPAAVDELSRGVQEKQRSVAQKQAELTDLDARLERAAKIERDLRARLGEAV</sequence>
<protein>
    <submittedName>
        <fullName evidence="3">Uncharacterized protein</fullName>
    </submittedName>
</protein>
<dbReference type="OrthoDB" id="10341704at2759"/>
<keyword evidence="4" id="KW-1185">Reference proteome</keyword>
<name>A0A9P6VX50_RHOMI</name>
<comment type="caution">
    <text evidence="3">The sequence shown here is derived from an EMBL/GenBank/DDBJ whole genome shotgun (WGS) entry which is preliminary data.</text>
</comment>
<accession>A0A9P6VX50</accession>
<evidence type="ECO:0000313" key="3">
    <source>
        <dbReference type="EMBL" id="KAG0657513.1"/>
    </source>
</evidence>
<evidence type="ECO:0000256" key="1">
    <source>
        <dbReference type="SAM" id="Coils"/>
    </source>
</evidence>
<proteinExistence type="predicted"/>
<dbReference type="EMBL" id="PUHQ01000080">
    <property type="protein sequence ID" value="KAG0657513.1"/>
    <property type="molecule type" value="Genomic_DNA"/>
</dbReference>
<reference evidence="3 4" key="1">
    <citation type="submission" date="2020-11" db="EMBL/GenBank/DDBJ databases">
        <title>Kefir isolates.</title>
        <authorList>
            <person name="Marcisauskas S."/>
            <person name="Kim Y."/>
            <person name="Blasche S."/>
        </authorList>
    </citation>
    <scope>NUCLEOTIDE SEQUENCE [LARGE SCALE GENOMIC DNA]</scope>
    <source>
        <strain evidence="3 4">KR</strain>
    </source>
</reference>
<dbReference type="AlphaFoldDB" id="A0A9P6VX50"/>
<feature type="coiled-coil region" evidence="1">
    <location>
        <begin position="113"/>
        <end position="147"/>
    </location>
</feature>
<dbReference type="Proteomes" id="UP000777482">
    <property type="component" value="Unassembled WGS sequence"/>
</dbReference>
<feature type="region of interest" description="Disordered" evidence="2">
    <location>
        <begin position="90"/>
        <end position="109"/>
    </location>
</feature>
<organism evidence="3 4">
    <name type="scientific">Rhodotorula mucilaginosa</name>
    <name type="common">Yeast</name>
    <name type="synonym">Rhodotorula rubra</name>
    <dbReference type="NCBI Taxonomy" id="5537"/>
    <lineage>
        <taxon>Eukaryota</taxon>
        <taxon>Fungi</taxon>
        <taxon>Dikarya</taxon>
        <taxon>Basidiomycota</taxon>
        <taxon>Pucciniomycotina</taxon>
        <taxon>Microbotryomycetes</taxon>
        <taxon>Sporidiobolales</taxon>
        <taxon>Sporidiobolaceae</taxon>
        <taxon>Rhodotorula</taxon>
    </lineage>
</organism>
<evidence type="ECO:0000256" key="2">
    <source>
        <dbReference type="SAM" id="MobiDB-lite"/>
    </source>
</evidence>
<evidence type="ECO:0000313" key="4">
    <source>
        <dbReference type="Proteomes" id="UP000777482"/>
    </source>
</evidence>
<gene>
    <name evidence="3" type="ORF">C6P46_006482</name>
</gene>